<feature type="transmembrane region" description="Helical" evidence="6">
    <location>
        <begin position="198"/>
        <end position="217"/>
    </location>
</feature>
<protein>
    <submittedName>
        <fullName evidence="7">Uncharacterized protein</fullName>
    </submittedName>
</protein>
<evidence type="ECO:0000256" key="3">
    <source>
        <dbReference type="ARBA" id="ARBA00038386"/>
    </source>
</evidence>
<dbReference type="InterPro" id="IPR036770">
    <property type="entry name" value="Ankyrin_rpt-contain_sf"/>
</dbReference>
<accession>A0ABD3WL02</accession>
<evidence type="ECO:0000313" key="7">
    <source>
        <dbReference type="EMBL" id="KAL3874629.1"/>
    </source>
</evidence>
<evidence type="ECO:0000256" key="4">
    <source>
        <dbReference type="PROSITE-ProRule" id="PRU00023"/>
    </source>
</evidence>
<evidence type="ECO:0000256" key="5">
    <source>
        <dbReference type="SAM" id="MobiDB-lite"/>
    </source>
</evidence>
<keyword evidence="4" id="KW-0040">ANK repeat</keyword>
<gene>
    <name evidence="7" type="ORF">ACJMK2_037615</name>
</gene>
<evidence type="ECO:0000256" key="2">
    <source>
        <dbReference type="ARBA" id="ARBA00022737"/>
    </source>
</evidence>
<feature type="repeat" description="ANK" evidence="4">
    <location>
        <begin position="83"/>
        <end position="115"/>
    </location>
</feature>
<dbReference type="SUPFAM" id="SSF48403">
    <property type="entry name" value="Ankyrin repeat"/>
    <property type="match status" value="1"/>
</dbReference>
<keyword evidence="6" id="KW-0472">Membrane</keyword>
<comment type="caution">
    <text evidence="7">The sequence shown here is derived from an EMBL/GenBank/DDBJ whole genome shotgun (WGS) entry which is preliminary data.</text>
</comment>
<dbReference type="PROSITE" id="PS50088">
    <property type="entry name" value="ANK_REPEAT"/>
    <property type="match status" value="2"/>
</dbReference>
<evidence type="ECO:0000313" key="8">
    <source>
        <dbReference type="Proteomes" id="UP001634394"/>
    </source>
</evidence>
<keyword evidence="2" id="KW-0677">Repeat</keyword>
<dbReference type="PANTHER" id="PTHR24179:SF21">
    <property type="entry name" value="MYOSIN BINDING SUBUNIT, ISOFORM O"/>
    <property type="match status" value="1"/>
</dbReference>
<sequence>MQATVASSVESTRDNCVSENHSEMSETSEDGDVKKASLASIRKISFPADSILNAVIQDGDVQELLRILHHRRSEVNINHVNHVGLTALHHAVLSNNLDAVKILLSHGADVNCQDVHGFSPLHTAAACGFLQISSLLVLFGADVFSLTKDTELPIDVAKDISVIRLLGNEMCCRIHSKIYKSELVKLRLKQCWTIVKTLLIFIWRTLLIAITFLHNLFKHKRALNGKHLDTTPTNKVAPVSKPVLGPDVRENAIRRVKVIKLEKTQ</sequence>
<dbReference type="AlphaFoldDB" id="A0ABD3WL02"/>
<comment type="similarity">
    <text evidence="3">Belongs to the NRARP family.</text>
</comment>
<organism evidence="7 8">
    <name type="scientific">Sinanodonta woodiana</name>
    <name type="common">Chinese pond mussel</name>
    <name type="synonym">Anodonta woodiana</name>
    <dbReference type="NCBI Taxonomy" id="1069815"/>
    <lineage>
        <taxon>Eukaryota</taxon>
        <taxon>Metazoa</taxon>
        <taxon>Spiralia</taxon>
        <taxon>Lophotrochozoa</taxon>
        <taxon>Mollusca</taxon>
        <taxon>Bivalvia</taxon>
        <taxon>Autobranchia</taxon>
        <taxon>Heteroconchia</taxon>
        <taxon>Palaeoheterodonta</taxon>
        <taxon>Unionida</taxon>
        <taxon>Unionoidea</taxon>
        <taxon>Unionidae</taxon>
        <taxon>Unioninae</taxon>
        <taxon>Sinanodonta</taxon>
    </lineage>
</organism>
<dbReference type="Pfam" id="PF12796">
    <property type="entry name" value="Ank_2"/>
    <property type="match status" value="1"/>
</dbReference>
<keyword evidence="8" id="KW-1185">Reference proteome</keyword>
<feature type="repeat" description="ANK" evidence="4">
    <location>
        <begin position="116"/>
        <end position="148"/>
    </location>
</feature>
<feature type="region of interest" description="Disordered" evidence="5">
    <location>
        <begin position="1"/>
        <end position="32"/>
    </location>
</feature>
<feature type="compositionally biased region" description="Polar residues" evidence="5">
    <location>
        <begin position="1"/>
        <end position="19"/>
    </location>
</feature>
<dbReference type="Gene3D" id="1.25.40.20">
    <property type="entry name" value="Ankyrin repeat-containing domain"/>
    <property type="match status" value="1"/>
</dbReference>
<evidence type="ECO:0000256" key="6">
    <source>
        <dbReference type="SAM" id="Phobius"/>
    </source>
</evidence>
<dbReference type="PANTHER" id="PTHR24179">
    <property type="entry name" value="PROTEIN PHOSPHATASE 1 REGULATORY SUBUNIT 12"/>
    <property type="match status" value="1"/>
</dbReference>
<dbReference type="InterPro" id="IPR002110">
    <property type="entry name" value="Ankyrin_rpt"/>
</dbReference>
<dbReference type="EMBL" id="JBJQND010000006">
    <property type="protein sequence ID" value="KAL3874629.1"/>
    <property type="molecule type" value="Genomic_DNA"/>
</dbReference>
<name>A0ABD3WL02_SINWO</name>
<dbReference type="InterPro" id="IPR051226">
    <property type="entry name" value="PP1_Regulatory_Subunit"/>
</dbReference>
<evidence type="ECO:0000256" key="1">
    <source>
        <dbReference type="ARBA" id="ARBA00022473"/>
    </source>
</evidence>
<keyword evidence="1" id="KW-0217">Developmental protein</keyword>
<dbReference type="PROSITE" id="PS50297">
    <property type="entry name" value="ANK_REP_REGION"/>
    <property type="match status" value="2"/>
</dbReference>
<keyword evidence="6" id="KW-0812">Transmembrane</keyword>
<dbReference type="SMART" id="SM00248">
    <property type="entry name" value="ANK"/>
    <property type="match status" value="2"/>
</dbReference>
<dbReference type="Proteomes" id="UP001634394">
    <property type="component" value="Unassembled WGS sequence"/>
</dbReference>
<proteinExistence type="inferred from homology"/>
<reference evidence="7 8" key="1">
    <citation type="submission" date="2024-11" db="EMBL/GenBank/DDBJ databases">
        <title>Chromosome-level genome assembly of the freshwater bivalve Anodonta woodiana.</title>
        <authorList>
            <person name="Chen X."/>
        </authorList>
    </citation>
    <scope>NUCLEOTIDE SEQUENCE [LARGE SCALE GENOMIC DNA]</scope>
    <source>
        <strain evidence="7">MN2024</strain>
        <tissue evidence="7">Gills</tissue>
    </source>
</reference>
<keyword evidence="6" id="KW-1133">Transmembrane helix</keyword>